<evidence type="ECO:0000256" key="2">
    <source>
        <dbReference type="SAM" id="MobiDB-lite"/>
    </source>
</evidence>
<dbReference type="AlphaFoldDB" id="A0A9P0VXY4"/>
<evidence type="ECO:0000313" key="3">
    <source>
        <dbReference type="EMBL" id="CAH2351953.1"/>
    </source>
</evidence>
<dbReference type="Proteomes" id="UP000837801">
    <property type="component" value="Unassembled WGS sequence"/>
</dbReference>
<evidence type="ECO:0000256" key="1">
    <source>
        <dbReference type="SAM" id="Coils"/>
    </source>
</evidence>
<feature type="compositionally biased region" description="Basic and acidic residues" evidence="2">
    <location>
        <begin position="8"/>
        <end position="17"/>
    </location>
</feature>
<accession>A0A9P0VXY4</accession>
<feature type="region of interest" description="Disordered" evidence="2">
    <location>
        <begin position="1"/>
        <end position="26"/>
    </location>
</feature>
<proteinExistence type="predicted"/>
<feature type="coiled-coil region" evidence="1">
    <location>
        <begin position="124"/>
        <end position="154"/>
    </location>
</feature>
<organism evidence="3 4">
    <name type="scientific">[Candida] railenensis</name>
    <dbReference type="NCBI Taxonomy" id="45579"/>
    <lineage>
        <taxon>Eukaryota</taxon>
        <taxon>Fungi</taxon>
        <taxon>Dikarya</taxon>
        <taxon>Ascomycota</taxon>
        <taxon>Saccharomycotina</taxon>
        <taxon>Pichiomycetes</taxon>
        <taxon>Debaryomycetaceae</taxon>
        <taxon>Kurtzmaniella</taxon>
    </lineage>
</organism>
<keyword evidence="4" id="KW-1185">Reference proteome</keyword>
<dbReference type="OrthoDB" id="4020157at2759"/>
<keyword evidence="1" id="KW-0175">Coiled coil</keyword>
<name>A0A9P0VXY4_9ASCO</name>
<comment type="caution">
    <text evidence="3">The sequence shown here is derived from an EMBL/GenBank/DDBJ whole genome shotgun (WGS) entry which is preliminary data.</text>
</comment>
<reference evidence="3" key="1">
    <citation type="submission" date="2022-03" db="EMBL/GenBank/DDBJ databases">
        <authorList>
            <person name="Legras J.-L."/>
            <person name="Devillers H."/>
            <person name="Grondin C."/>
        </authorList>
    </citation>
    <scope>NUCLEOTIDE SEQUENCE</scope>
    <source>
        <strain evidence="3">CLIB 1423</strain>
    </source>
</reference>
<evidence type="ECO:0000313" key="4">
    <source>
        <dbReference type="Proteomes" id="UP000837801"/>
    </source>
</evidence>
<sequence>MNNSYNSENEHEQDKFRSLSSPIRHSDYSDNVEIINERQKERHNALYHPLSSPIKRQSTHHGTSRSNVINRRNKHDKLKEIRERHIQEKLVSNRERVANKQATIDYSRNLEEQGNDLFDENELIEMEERERQEKIEEEKKLQLELEEFLRAEQEELEGLVASLEL</sequence>
<feature type="region of interest" description="Disordered" evidence="2">
    <location>
        <begin position="49"/>
        <end position="75"/>
    </location>
</feature>
<gene>
    <name evidence="3" type="ORF">CLIB1423_05S02168</name>
</gene>
<protein>
    <submittedName>
        <fullName evidence="3">Uncharacterized protein</fullName>
    </submittedName>
</protein>
<dbReference type="EMBL" id="CAKXYY010000005">
    <property type="protein sequence ID" value="CAH2351953.1"/>
    <property type="molecule type" value="Genomic_DNA"/>
</dbReference>